<gene>
    <name evidence="2" type="ORF">GCM10017600_77150</name>
</gene>
<name>A0A9W6IAT3_9ACTN</name>
<keyword evidence="3" id="KW-1185">Reference proteome</keyword>
<evidence type="ECO:0000313" key="2">
    <source>
        <dbReference type="EMBL" id="GLK14303.1"/>
    </source>
</evidence>
<feature type="region of interest" description="Disordered" evidence="1">
    <location>
        <begin position="68"/>
        <end position="97"/>
    </location>
</feature>
<feature type="compositionally biased region" description="Low complexity" evidence="1">
    <location>
        <begin position="25"/>
        <end position="40"/>
    </location>
</feature>
<feature type="region of interest" description="Disordered" evidence="1">
    <location>
        <begin position="1"/>
        <end position="55"/>
    </location>
</feature>
<reference evidence="2" key="2">
    <citation type="submission" date="2023-01" db="EMBL/GenBank/DDBJ databases">
        <authorList>
            <person name="Sun Q."/>
            <person name="Evtushenko L."/>
        </authorList>
    </citation>
    <scope>NUCLEOTIDE SEQUENCE</scope>
    <source>
        <strain evidence="2">VKM Ac-2007</strain>
    </source>
</reference>
<dbReference type="EMBL" id="BSEV01000030">
    <property type="protein sequence ID" value="GLK14303.1"/>
    <property type="molecule type" value="Genomic_DNA"/>
</dbReference>
<comment type="caution">
    <text evidence="2">The sequence shown here is derived from an EMBL/GenBank/DDBJ whole genome shotgun (WGS) entry which is preliminary data.</text>
</comment>
<accession>A0A9W6IAT3</accession>
<proteinExistence type="predicted"/>
<evidence type="ECO:0000256" key="1">
    <source>
        <dbReference type="SAM" id="MobiDB-lite"/>
    </source>
</evidence>
<dbReference type="Proteomes" id="UP001143474">
    <property type="component" value="Unassembled WGS sequence"/>
</dbReference>
<organism evidence="2 3">
    <name type="scientific">Streptosporangium carneum</name>
    <dbReference type="NCBI Taxonomy" id="47481"/>
    <lineage>
        <taxon>Bacteria</taxon>
        <taxon>Bacillati</taxon>
        <taxon>Actinomycetota</taxon>
        <taxon>Actinomycetes</taxon>
        <taxon>Streptosporangiales</taxon>
        <taxon>Streptosporangiaceae</taxon>
        <taxon>Streptosporangium</taxon>
    </lineage>
</organism>
<protein>
    <submittedName>
        <fullName evidence="2">Uncharacterized protein</fullName>
    </submittedName>
</protein>
<dbReference type="AlphaFoldDB" id="A0A9W6IAT3"/>
<evidence type="ECO:0000313" key="3">
    <source>
        <dbReference type="Proteomes" id="UP001143474"/>
    </source>
</evidence>
<reference evidence="2" key="1">
    <citation type="journal article" date="2014" name="Int. J. Syst. Evol. Microbiol.">
        <title>Complete genome sequence of Corynebacterium casei LMG S-19264T (=DSM 44701T), isolated from a smear-ripened cheese.</title>
        <authorList>
            <consortium name="US DOE Joint Genome Institute (JGI-PGF)"/>
            <person name="Walter F."/>
            <person name="Albersmeier A."/>
            <person name="Kalinowski J."/>
            <person name="Ruckert C."/>
        </authorList>
    </citation>
    <scope>NUCLEOTIDE SEQUENCE</scope>
    <source>
        <strain evidence="2">VKM Ac-2007</strain>
    </source>
</reference>
<sequence length="124" mass="13256">MSRPGITGAVSLRDEPCSVSTAEDVSAGVGAGVAAPSAPARGISAPPNATSAIRNLRPRQDVRLFFCSPYRTHNPRSQPRSRPPPDGENPATCTPDGEILTTRLNREVHGRMRSTMSCRSFVEI</sequence>